<keyword evidence="3" id="KW-0966">Cell projection</keyword>
<dbReference type="GO" id="GO:0005879">
    <property type="term" value="C:axonemal microtubule"/>
    <property type="evidence" value="ECO:0007669"/>
    <property type="project" value="UniProtKB-UniRule"/>
</dbReference>
<keyword evidence="3" id="KW-0969">Cilium</keyword>
<dbReference type="InterPro" id="IPR039941">
    <property type="entry name" value="TT30"/>
</dbReference>
<dbReference type="PANTHER" id="PTHR20931:SF0">
    <property type="entry name" value="TETRATRICOPEPTIDE REPEAT PROTEIN 30"/>
    <property type="match status" value="1"/>
</dbReference>
<evidence type="ECO:0000313" key="4">
    <source>
        <dbReference type="EMBL" id="VDO69493.1"/>
    </source>
</evidence>
<comment type="similarity">
    <text evidence="3">Belongs to the TTC30/dfy-1/fleer family.</text>
</comment>
<dbReference type="GO" id="GO:0030992">
    <property type="term" value="C:intraciliary transport particle B"/>
    <property type="evidence" value="ECO:0007669"/>
    <property type="project" value="TreeGrafter"/>
</dbReference>
<comment type="subcellular location">
    <subcellularLocation>
        <location evidence="3">Cell projection</location>
        <location evidence="3">Cilium</location>
    </subcellularLocation>
</comment>
<keyword evidence="3" id="KW-0970">Cilium biogenesis/degradation</keyword>
<keyword evidence="1" id="KW-0677">Repeat</keyword>
<protein>
    <recommendedName>
        <fullName evidence="3">Tetratricopeptide repeat protein 30</fullName>
    </recommendedName>
</protein>
<dbReference type="Proteomes" id="UP000279833">
    <property type="component" value="Unassembled WGS sequence"/>
</dbReference>
<accession>A0A183JGA2</accession>
<keyword evidence="2 3" id="KW-0802">TPR repeat</keyword>
<comment type="function">
    <text evidence="3">Required for polyglutamylation of axonemal tubulin. Plays a role in anterograde intraflagellar transport (IFT), the process by which cilia precursors are transported from the base of the cilium to the site of their incorporation at the tip.</text>
</comment>
<evidence type="ECO:0000256" key="3">
    <source>
        <dbReference type="RuleBase" id="RU367070"/>
    </source>
</evidence>
<reference evidence="4 5" key="2">
    <citation type="submission" date="2018-11" db="EMBL/GenBank/DDBJ databases">
        <authorList>
            <consortium name="Pathogen Informatics"/>
        </authorList>
    </citation>
    <scope>NUCLEOTIDE SEQUENCE [LARGE SCALE GENOMIC DNA]</scope>
    <source>
        <strain evidence="4">Dakar</strain>
        <strain evidence="5">Dakar, Senegal</strain>
    </source>
</reference>
<evidence type="ECO:0000313" key="5">
    <source>
        <dbReference type="Proteomes" id="UP000279833"/>
    </source>
</evidence>
<dbReference type="AlphaFoldDB" id="A0A183JGA2"/>
<proteinExistence type="inferred from homology"/>
<name>A0A183JGA2_9TREM</name>
<evidence type="ECO:0000256" key="2">
    <source>
        <dbReference type="ARBA" id="ARBA00022803"/>
    </source>
</evidence>
<dbReference type="WBParaSite" id="SCUD_0000172201-mRNA-1">
    <property type="protein sequence ID" value="SCUD_0000172201-mRNA-1"/>
    <property type="gene ID" value="SCUD_0000172201"/>
</dbReference>
<keyword evidence="5" id="KW-1185">Reference proteome</keyword>
<evidence type="ECO:0000256" key="1">
    <source>
        <dbReference type="ARBA" id="ARBA00022737"/>
    </source>
</evidence>
<dbReference type="EMBL" id="UZAK01001461">
    <property type="protein sequence ID" value="VDO69493.1"/>
    <property type="molecule type" value="Genomic_DNA"/>
</dbReference>
<dbReference type="GO" id="GO:0120170">
    <property type="term" value="F:intraciliary transport particle B binding"/>
    <property type="evidence" value="ECO:0007669"/>
    <property type="project" value="TreeGrafter"/>
</dbReference>
<dbReference type="GO" id="GO:0042073">
    <property type="term" value="P:intraciliary transport"/>
    <property type="evidence" value="ECO:0007669"/>
    <property type="project" value="UniProtKB-UniRule"/>
</dbReference>
<gene>
    <name evidence="4" type="ORF">SCUD_LOCUS1723</name>
</gene>
<reference evidence="6" key="1">
    <citation type="submission" date="2016-06" db="UniProtKB">
        <authorList>
            <consortium name="WormBaseParasite"/>
        </authorList>
    </citation>
    <scope>IDENTIFICATION</scope>
</reference>
<organism evidence="6">
    <name type="scientific">Schistosoma curassoni</name>
    <dbReference type="NCBI Taxonomy" id="6186"/>
    <lineage>
        <taxon>Eukaryota</taxon>
        <taxon>Metazoa</taxon>
        <taxon>Spiralia</taxon>
        <taxon>Lophotrochozoa</taxon>
        <taxon>Platyhelminthes</taxon>
        <taxon>Trematoda</taxon>
        <taxon>Digenea</taxon>
        <taxon>Strigeidida</taxon>
        <taxon>Schistosomatoidea</taxon>
        <taxon>Schistosomatidae</taxon>
        <taxon>Schistosoma</taxon>
    </lineage>
</organism>
<dbReference type="PANTHER" id="PTHR20931">
    <property type="entry name" value="TETRATRICOPEPTIDE REPEAT PROTEIN 30"/>
    <property type="match status" value="1"/>
</dbReference>
<sequence>MITCNRKGKRKSGRPKNTLRREIESDMRRLNRNCKGLERIAQDKVEWRMLVSGVWYFTKSNRRKYYAKRCFLSLIENMSKHMILLRDAVLMECIQFLEHCELYGRNIKVIIEQPIEPQKIHPGQNTITYEARLLKSLLLELIQS</sequence>
<evidence type="ECO:0000313" key="6">
    <source>
        <dbReference type="WBParaSite" id="SCUD_0000172201-mRNA-1"/>
    </source>
</evidence>
<dbReference type="STRING" id="6186.A0A183JGA2"/>